<comment type="caution">
    <text evidence="3">The sequence shown here is derived from an EMBL/GenBank/DDBJ whole genome shotgun (WGS) entry which is preliminary data.</text>
</comment>
<dbReference type="InterPro" id="IPR050563">
    <property type="entry name" value="4-hydroxybenzoyl-CoA_TE"/>
</dbReference>
<dbReference type="PANTHER" id="PTHR31793">
    <property type="entry name" value="4-HYDROXYBENZOYL-COA THIOESTERASE FAMILY MEMBER"/>
    <property type="match status" value="1"/>
</dbReference>
<reference evidence="3 4" key="1">
    <citation type="journal article" date="2018" name="Environ. Microbiol.">
        <title>Novel energy conservation strategies and behaviour of Pelotomaculum schinkii driving syntrophic propionate catabolism.</title>
        <authorList>
            <person name="Hidalgo-Ahumada C.A.P."/>
            <person name="Nobu M.K."/>
            <person name="Narihiro T."/>
            <person name="Tamaki H."/>
            <person name="Liu W.T."/>
            <person name="Kamagata Y."/>
            <person name="Stams A.J.M."/>
            <person name="Imachi H."/>
            <person name="Sousa D.Z."/>
        </authorList>
    </citation>
    <scope>NUCLEOTIDE SEQUENCE [LARGE SCALE GENOMIC DNA]</scope>
    <source>
        <strain evidence="3 4">HH</strain>
    </source>
</reference>
<dbReference type="NCBIfam" id="TIGR00051">
    <property type="entry name" value="YbgC/FadM family acyl-CoA thioesterase"/>
    <property type="match status" value="1"/>
</dbReference>
<dbReference type="Pfam" id="PF13279">
    <property type="entry name" value="4HBT_2"/>
    <property type="match status" value="1"/>
</dbReference>
<keyword evidence="4" id="KW-1185">Reference proteome</keyword>
<evidence type="ECO:0000313" key="3">
    <source>
        <dbReference type="EMBL" id="TEB06011.1"/>
    </source>
</evidence>
<keyword evidence="2 3" id="KW-0378">Hydrolase</keyword>
<dbReference type="EMBL" id="QFGA01000002">
    <property type="protein sequence ID" value="TEB06011.1"/>
    <property type="molecule type" value="Genomic_DNA"/>
</dbReference>
<sequence length="135" mass="15551">MKKATIELRVSFADLDGMRAVYHTNHIKWFDLVRTKLLREAGFEMQRWEASDTLLPLVVCHCEYKASTAFDDLLEITAAVEEVKGKVITITYEIINKETAKLIATGFTKQVTCDENSKPFVLEEKYPELYKNLTE</sequence>
<dbReference type="AlphaFoldDB" id="A0A4Y7RBC9"/>
<dbReference type="EC" id="3.1.2.-" evidence="3"/>
<dbReference type="InterPro" id="IPR029069">
    <property type="entry name" value="HotDog_dom_sf"/>
</dbReference>
<gene>
    <name evidence="3" type="primary">ybgC_2</name>
    <name evidence="3" type="ORF">Psch_03053</name>
</gene>
<dbReference type="PIRSF" id="PIRSF003230">
    <property type="entry name" value="YbgC"/>
    <property type="match status" value="1"/>
</dbReference>
<protein>
    <submittedName>
        <fullName evidence="3">Acyl-CoA thioester hydrolase YbgC</fullName>
        <ecNumber evidence="3">3.1.2.-</ecNumber>
    </submittedName>
</protein>
<dbReference type="InterPro" id="IPR006684">
    <property type="entry name" value="YbgC/YbaW"/>
</dbReference>
<dbReference type="SUPFAM" id="SSF54637">
    <property type="entry name" value="Thioesterase/thiol ester dehydrase-isomerase"/>
    <property type="match status" value="1"/>
</dbReference>
<dbReference type="CDD" id="cd00586">
    <property type="entry name" value="4HBT"/>
    <property type="match status" value="1"/>
</dbReference>
<proteinExistence type="inferred from homology"/>
<accession>A0A4Y7RBC9</accession>
<dbReference type="GO" id="GO:0047617">
    <property type="term" value="F:fatty acyl-CoA hydrolase activity"/>
    <property type="evidence" value="ECO:0007669"/>
    <property type="project" value="TreeGrafter"/>
</dbReference>
<organism evidence="3 4">
    <name type="scientific">Pelotomaculum schinkii</name>
    <dbReference type="NCBI Taxonomy" id="78350"/>
    <lineage>
        <taxon>Bacteria</taxon>
        <taxon>Bacillati</taxon>
        <taxon>Bacillota</taxon>
        <taxon>Clostridia</taxon>
        <taxon>Eubacteriales</taxon>
        <taxon>Desulfotomaculaceae</taxon>
        <taxon>Pelotomaculum</taxon>
    </lineage>
</organism>
<name>A0A4Y7RBC9_9FIRM</name>
<dbReference type="Proteomes" id="UP000298324">
    <property type="component" value="Unassembled WGS sequence"/>
</dbReference>
<dbReference type="PANTHER" id="PTHR31793:SF27">
    <property type="entry name" value="NOVEL THIOESTERASE SUPERFAMILY DOMAIN AND SAPOSIN A-TYPE DOMAIN CONTAINING PROTEIN (0610012H03RIK)"/>
    <property type="match status" value="1"/>
</dbReference>
<comment type="similarity">
    <text evidence="1">Belongs to the 4-hydroxybenzoyl-CoA thioesterase family.</text>
</comment>
<evidence type="ECO:0000313" key="4">
    <source>
        <dbReference type="Proteomes" id="UP000298324"/>
    </source>
</evidence>
<evidence type="ECO:0000256" key="2">
    <source>
        <dbReference type="ARBA" id="ARBA00022801"/>
    </source>
</evidence>
<evidence type="ECO:0000256" key="1">
    <source>
        <dbReference type="ARBA" id="ARBA00005953"/>
    </source>
</evidence>
<dbReference type="Gene3D" id="3.10.129.10">
    <property type="entry name" value="Hotdog Thioesterase"/>
    <property type="match status" value="1"/>
</dbReference>